<protein>
    <recommendedName>
        <fullName evidence="3">non-specific protein-tyrosine kinase</fullName>
        <ecNumber evidence="3">2.7.10.2</ecNumber>
    </recommendedName>
</protein>
<comment type="similarity">
    <text evidence="1">Belongs to the CpsD/CapB family.</text>
</comment>
<keyword evidence="5" id="KW-0547">Nucleotide-binding</keyword>
<sequence>MEELQEFSEKEESNFDLKAEIFKYLKHWKWLVFGCLLGLFIAYLYNRYTIPAYTTEASMMILSDEKNGMVGALPSGGTSILAINDNSLDNQIVTLKSKRLVEKVIDDLNFNVAYFIEGKVIAVEAYKNNPISIEFLTDVKVVHESSLNILVTPQSATTFRLETENGSSGIYEFGEPLEMGGLRFLIAPNQISLGANNTVNIVVRPIRTIANEYISKMIVTPQGKAKDILSLSITGEVPEKSRDFLNTLMVHFNADGVADKRQVAENTAEFIRQRLELISQELDSVEGGIADFKSENRFMDVGSSAGEYMAKSTMAEQEIFTLETQLMILEGIESTLSSTKPYQLLPEGIGLEQGGMGSAIGQYNELVLQRNAYLKTGTTQNPVVQTLSDQLDALRENILNNIEQTRSSIRIQLRELNQLDQRAEGQFSSFPGLEKGIRSIERQQAIKEQLYLFLLQRREESAISFAATSPVAKVIDPAFTYNQPVDPKPWLVLTGGGIIGLLIPLLIIFVINFLDTKVHHKGDLQYLNKHVPFLGEIPKISKDEAELIQLNDRSPLAESFRILRTNLAYLVQSRNKDKAEVLFVTSTIKGEGKTFISFNLARTLASTGKKILLIGADVRNPRLHKFAGNSLETKGLSDFLYDMDIRAENVIQPMKQDDIPVDVIFSGAIPPNPAELLMNDRMEELLKSQKENYDFIIVDTAPTMIVTDTLLISQLADTTLYVVRAGYTEKKLLDFPKDLKQQGKLKGLAIVLNDVDYSKFSYGAKYGYSYGYGYGYGADDDRKGFVGSIKRFFGRS</sequence>
<evidence type="ECO:0000256" key="10">
    <source>
        <dbReference type="SAM" id="Coils"/>
    </source>
</evidence>
<evidence type="ECO:0000256" key="8">
    <source>
        <dbReference type="ARBA" id="ARBA00023137"/>
    </source>
</evidence>
<dbReference type="Proteomes" id="UP001148482">
    <property type="component" value="Unassembled WGS sequence"/>
</dbReference>
<dbReference type="RefSeq" id="WP_266069142.1">
    <property type="nucleotide sequence ID" value="NZ_JAPJDA010000009.1"/>
</dbReference>
<evidence type="ECO:0000256" key="5">
    <source>
        <dbReference type="ARBA" id="ARBA00022741"/>
    </source>
</evidence>
<evidence type="ECO:0000256" key="3">
    <source>
        <dbReference type="ARBA" id="ARBA00011903"/>
    </source>
</evidence>
<dbReference type="EC" id="2.7.10.2" evidence="3"/>
<evidence type="ECO:0000256" key="4">
    <source>
        <dbReference type="ARBA" id="ARBA00022679"/>
    </source>
</evidence>
<dbReference type="SUPFAM" id="SSF52540">
    <property type="entry name" value="P-loop containing nucleoside triphosphate hydrolases"/>
    <property type="match status" value="1"/>
</dbReference>
<dbReference type="InterPro" id="IPR025669">
    <property type="entry name" value="AAA_dom"/>
</dbReference>
<evidence type="ECO:0000256" key="7">
    <source>
        <dbReference type="ARBA" id="ARBA00022840"/>
    </source>
</evidence>
<evidence type="ECO:0000256" key="1">
    <source>
        <dbReference type="ARBA" id="ARBA00007316"/>
    </source>
</evidence>
<dbReference type="Pfam" id="PF13807">
    <property type="entry name" value="GNVR"/>
    <property type="match status" value="1"/>
</dbReference>
<evidence type="ECO:0000256" key="2">
    <source>
        <dbReference type="ARBA" id="ARBA00008883"/>
    </source>
</evidence>
<dbReference type="GO" id="GO:0042802">
    <property type="term" value="F:identical protein binding"/>
    <property type="evidence" value="ECO:0007669"/>
    <property type="project" value="UniProtKB-ARBA"/>
</dbReference>
<comment type="catalytic activity">
    <reaction evidence="9">
        <text>L-tyrosyl-[protein] + ATP = O-phospho-L-tyrosyl-[protein] + ADP + H(+)</text>
        <dbReference type="Rhea" id="RHEA:10596"/>
        <dbReference type="Rhea" id="RHEA-COMP:10136"/>
        <dbReference type="Rhea" id="RHEA-COMP:20101"/>
        <dbReference type="ChEBI" id="CHEBI:15378"/>
        <dbReference type="ChEBI" id="CHEBI:30616"/>
        <dbReference type="ChEBI" id="CHEBI:46858"/>
        <dbReference type="ChEBI" id="CHEBI:61978"/>
        <dbReference type="ChEBI" id="CHEBI:456216"/>
        <dbReference type="EC" id="2.7.10.2"/>
    </reaction>
</comment>
<keyword evidence="4 14" id="KW-0808">Transferase</keyword>
<comment type="similarity">
    <text evidence="2">Belongs to the etk/wzc family.</text>
</comment>
<evidence type="ECO:0000259" key="12">
    <source>
        <dbReference type="Pfam" id="PF13614"/>
    </source>
</evidence>
<feature type="domain" description="AAA" evidence="12">
    <location>
        <begin position="590"/>
        <end position="711"/>
    </location>
</feature>
<feature type="transmembrane region" description="Helical" evidence="11">
    <location>
        <begin position="490"/>
        <end position="514"/>
    </location>
</feature>
<dbReference type="Gene3D" id="3.40.50.300">
    <property type="entry name" value="P-loop containing nucleotide triphosphate hydrolases"/>
    <property type="match status" value="1"/>
</dbReference>
<dbReference type="GO" id="GO:0004715">
    <property type="term" value="F:non-membrane spanning protein tyrosine kinase activity"/>
    <property type="evidence" value="ECO:0007669"/>
    <property type="project" value="UniProtKB-EC"/>
</dbReference>
<evidence type="ECO:0000313" key="14">
    <source>
        <dbReference type="EMBL" id="MCX2837892.1"/>
    </source>
</evidence>
<dbReference type="InterPro" id="IPR032807">
    <property type="entry name" value="GNVR"/>
</dbReference>
<keyword evidence="6" id="KW-0418">Kinase</keyword>
<dbReference type="GO" id="GO:0005886">
    <property type="term" value="C:plasma membrane"/>
    <property type="evidence" value="ECO:0007669"/>
    <property type="project" value="TreeGrafter"/>
</dbReference>
<dbReference type="InterPro" id="IPR050445">
    <property type="entry name" value="Bact_polysacc_biosynth/exp"/>
</dbReference>
<accession>A0A9X3I1F9</accession>
<evidence type="ECO:0000313" key="15">
    <source>
        <dbReference type="Proteomes" id="UP001148482"/>
    </source>
</evidence>
<dbReference type="GO" id="GO:0005524">
    <property type="term" value="F:ATP binding"/>
    <property type="evidence" value="ECO:0007669"/>
    <property type="project" value="UniProtKB-KW"/>
</dbReference>
<proteinExistence type="inferred from homology"/>
<keyword evidence="8" id="KW-0829">Tyrosine-protein kinase</keyword>
<keyword evidence="11" id="KW-0812">Transmembrane</keyword>
<dbReference type="CDD" id="cd05387">
    <property type="entry name" value="BY-kinase"/>
    <property type="match status" value="1"/>
</dbReference>
<dbReference type="AlphaFoldDB" id="A0A9X3I1F9"/>
<dbReference type="InterPro" id="IPR005702">
    <property type="entry name" value="Wzc-like_C"/>
</dbReference>
<dbReference type="PANTHER" id="PTHR32309">
    <property type="entry name" value="TYROSINE-PROTEIN KINASE"/>
    <property type="match status" value="1"/>
</dbReference>
<evidence type="ECO:0000256" key="6">
    <source>
        <dbReference type="ARBA" id="ARBA00022777"/>
    </source>
</evidence>
<evidence type="ECO:0000256" key="11">
    <source>
        <dbReference type="SAM" id="Phobius"/>
    </source>
</evidence>
<gene>
    <name evidence="14" type="ORF">OQ279_06965</name>
</gene>
<reference evidence="14" key="1">
    <citation type="submission" date="2022-11" db="EMBL/GenBank/DDBJ databases">
        <title>Salinimicrobium profundisediminis sp. nov., isolated from deep-sea sediment of the Mariana Trench.</title>
        <authorList>
            <person name="Fu H."/>
        </authorList>
    </citation>
    <scope>NUCLEOTIDE SEQUENCE</scope>
    <source>
        <strain evidence="14">MT39</strain>
    </source>
</reference>
<feature type="coiled-coil region" evidence="10">
    <location>
        <begin position="384"/>
        <end position="422"/>
    </location>
</feature>
<dbReference type="EMBL" id="JAPJDA010000009">
    <property type="protein sequence ID" value="MCX2837892.1"/>
    <property type="molecule type" value="Genomic_DNA"/>
</dbReference>
<feature type="domain" description="Tyrosine-protein kinase G-rich" evidence="13">
    <location>
        <begin position="440"/>
        <end position="510"/>
    </location>
</feature>
<dbReference type="PANTHER" id="PTHR32309:SF13">
    <property type="entry name" value="FERRIC ENTEROBACTIN TRANSPORT PROTEIN FEPE"/>
    <property type="match status" value="1"/>
</dbReference>
<evidence type="ECO:0000256" key="9">
    <source>
        <dbReference type="ARBA" id="ARBA00051245"/>
    </source>
</evidence>
<dbReference type="FunFam" id="3.40.50.300:FF:000527">
    <property type="entry name" value="Tyrosine-protein kinase etk"/>
    <property type="match status" value="1"/>
</dbReference>
<organism evidence="14 15">
    <name type="scientific">Salinimicrobium profundisediminis</name>
    <dbReference type="NCBI Taxonomy" id="2994553"/>
    <lineage>
        <taxon>Bacteria</taxon>
        <taxon>Pseudomonadati</taxon>
        <taxon>Bacteroidota</taxon>
        <taxon>Flavobacteriia</taxon>
        <taxon>Flavobacteriales</taxon>
        <taxon>Flavobacteriaceae</taxon>
        <taxon>Salinimicrobium</taxon>
    </lineage>
</organism>
<keyword evidence="10" id="KW-0175">Coiled coil</keyword>
<dbReference type="InterPro" id="IPR027417">
    <property type="entry name" value="P-loop_NTPase"/>
</dbReference>
<keyword evidence="11" id="KW-1133">Transmembrane helix</keyword>
<keyword evidence="7" id="KW-0067">ATP-binding</keyword>
<name>A0A9X3I1F9_9FLAO</name>
<comment type="caution">
    <text evidence="14">The sequence shown here is derived from an EMBL/GenBank/DDBJ whole genome shotgun (WGS) entry which is preliminary data.</text>
</comment>
<dbReference type="Pfam" id="PF13614">
    <property type="entry name" value="AAA_31"/>
    <property type="match status" value="1"/>
</dbReference>
<evidence type="ECO:0000259" key="13">
    <source>
        <dbReference type="Pfam" id="PF13807"/>
    </source>
</evidence>
<keyword evidence="11" id="KW-0472">Membrane</keyword>
<dbReference type="NCBIfam" id="TIGR01007">
    <property type="entry name" value="eps_fam"/>
    <property type="match status" value="1"/>
</dbReference>
<feature type="transmembrane region" description="Helical" evidence="11">
    <location>
        <begin position="28"/>
        <end position="45"/>
    </location>
</feature>
<keyword evidence="15" id="KW-1185">Reference proteome</keyword>